<dbReference type="PANTHER" id="PTHR24287">
    <property type="entry name" value="P450, PUTATIVE (EUROFUNG)-RELATED"/>
    <property type="match status" value="1"/>
</dbReference>
<gene>
    <name evidence="11" type="ORF">CANTEDRAFT_116673</name>
</gene>
<dbReference type="Proteomes" id="UP000000707">
    <property type="component" value="Unassembled WGS sequence"/>
</dbReference>
<dbReference type="InterPro" id="IPR001128">
    <property type="entry name" value="Cyt_P450"/>
</dbReference>
<sequence>MPTTEEVQAKISAFSTSWVGLLIAVLVVYKIAYTVQNMILAKKMGCKAPTTFLQDYALGFRNVGEMLKNKKSGFLNNFTLQRFNQFGDTISLRVAGNVMFITREPENIKAILGTQFNDFDLGIRYKQFLPLLGDGIFTLDHKGWKNSRAMLRPQFAREQVAHVKMLEPHVQNLFAHIRKYQGQVFDIQTYFFKLTMDSATEFLFGESVESLRDESINMVPTGECDVGLKTRFADSFNDAQTVLATRAMLQQLYFLVNTTRFKEACKDVHGLTDFFVHQALNTSPDELEKKSKGGYIFLFELVKQTRDPKILRDQALNILLAGRDTTAGLLSFTFFELARNPQMFDKLKEEIHATFGAGAESRIDDITFESLKKCEYLKAVINEALRMYPSVPQNFRITNKNTTLPRGGGPDGLSPIFIPRHSTVAYSVYATHRHERFYGKDAEVFRPERWFDEGTKKLGWAFLPFNGGPRICLGQQFALTEASYVVARIVQEFSSLKSFDEQYPPKLNSQLTVNLEDGCHITLT</sequence>
<dbReference type="AlphaFoldDB" id="G3BEU9"/>
<feature type="transmembrane region" description="Helical" evidence="10">
    <location>
        <begin position="12"/>
        <end position="33"/>
    </location>
</feature>
<evidence type="ECO:0000313" key="11">
    <source>
        <dbReference type="EMBL" id="EGV60598.1"/>
    </source>
</evidence>
<dbReference type="PRINTS" id="PR00464">
    <property type="entry name" value="EP450II"/>
</dbReference>
<dbReference type="GO" id="GO:0020037">
    <property type="term" value="F:heme binding"/>
    <property type="evidence" value="ECO:0007669"/>
    <property type="project" value="InterPro"/>
</dbReference>
<keyword evidence="10" id="KW-0472">Membrane</keyword>
<dbReference type="STRING" id="590646.G3BEU9"/>
<dbReference type="InterPro" id="IPR047146">
    <property type="entry name" value="Cyt_P450_E_CYP52_fungi"/>
</dbReference>
<accession>G3BEU9</accession>
<evidence type="ECO:0000256" key="9">
    <source>
        <dbReference type="RuleBase" id="RU000461"/>
    </source>
</evidence>
<dbReference type="Gene3D" id="1.10.630.10">
    <property type="entry name" value="Cytochrome P450"/>
    <property type="match status" value="1"/>
</dbReference>
<proteinExistence type="inferred from homology"/>
<dbReference type="GO" id="GO:0005506">
    <property type="term" value="F:iron ion binding"/>
    <property type="evidence" value="ECO:0007669"/>
    <property type="project" value="InterPro"/>
</dbReference>
<keyword evidence="12" id="KW-1185">Reference proteome</keyword>
<dbReference type="PANTHER" id="PTHR24287:SF1">
    <property type="entry name" value="P450, PUTATIVE (EUROFUNG)-RELATED"/>
    <property type="match status" value="1"/>
</dbReference>
<evidence type="ECO:0000256" key="8">
    <source>
        <dbReference type="PIRSR" id="PIRSR602402-1"/>
    </source>
</evidence>
<keyword evidence="10" id="KW-1133">Transmembrane helix</keyword>
<dbReference type="OrthoDB" id="1470350at2759"/>
<evidence type="ECO:0000256" key="10">
    <source>
        <dbReference type="SAM" id="Phobius"/>
    </source>
</evidence>
<keyword evidence="10" id="KW-0812">Transmembrane</keyword>
<evidence type="ECO:0000256" key="7">
    <source>
        <dbReference type="ARBA" id="ARBA00023033"/>
    </source>
</evidence>
<comment type="similarity">
    <text evidence="2 9">Belongs to the cytochrome P450 family.</text>
</comment>
<evidence type="ECO:0000256" key="3">
    <source>
        <dbReference type="ARBA" id="ARBA00022617"/>
    </source>
</evidence>
<dbReference type="HOGENOM" id="CLU_001570_27_0_1"/>
<dbReference type="InterPro" id="IPR017972">
    <property type="entry name" value="Cyt_P450_CS"/>
</dbReference>
<evidence type="ECO:0000313" key="12">
    <source>
        <dbReference type="Proteomes" id="UP000000707"/>
    </source>
</evidence>
<organism evidence="12">
    <name type="scientific">Candida tenuis (strain ATCC 10573 / BCRC 21748 / CBS 615 / JCM 9827 / NBRC 10315 / NRRL Y-1498 / VKM Y-70)</name>
    <name type="common">Yeast</name>
    <name type="synonym">Yamadazyma tenuis</name>
    <dbReference type="NCBI Taxonomy" id="590646"/>
    <lineage>
        <taxon>Eukaryota</taxon>
        <taxon>Fungi</taxon>
        <taxon>Dikarya</taxon>
        <taxon>Ascomycota</taxon>
        <taxon>Saccharomycotina</taxon>
        <taxon>Pichiomycetes</taxon>
        <taxon>Debaryomycetaceae</taxon>
        <taxon>Yamadazyma</taxon>
    </lineage>
</organism>
<evidence type="ECO:0000256" key="4">
    <source>
        <dbReference type="ARBA" id="ARBA00022723"/>
    </source>
</evidence>
<evidence type="ECO:0000256" key="6">
    <source>
        <dbReference type="ARBA" id="ARBA00023004"/>
    </source>
</evidence>
<dbReference type="SUPFAM" id="SSF48264">
    <property type="entry name" value="Cytochrome P450"/>
    <property type="match status" value="1"/>
</dbReference>
<evidence type="ECO:0000256" key="5">
    <source>
        <dbReference type="ARBA" id="ARBA00023002"/>
    </source>
</evidence>
<evidence type="ECO:0000256" key="2">
    <source>
        <dbReference type="ARBA" id="ARBA00010617"/>
    </source>
</evidence>
<dbReference type="InterPro" id="IPR002402">
    <property type="entry name" value="Cyt_P450_E_grp-II"/>
</dbReference>
<keyword evidence="7 9" id="KW-0503">Monooxygenase</keyword>
<evidence type="ECO:0000256" key="1">
    <source>
        <dbReference type="ARBA" id="ARBA00001971"/>
    </source>
</evidence>
<keyword evidence="4 8" id="KW-0479">Metal-binding</keyword>
<protein>
    <submittedName>
        <fullName evidence="11">Cytochrome P450 52A12</fullName>
    </submittedName>
</protein>
<comment type="cofactor">
    <cofactor evidence="1 8">
        <name>heme</name>
        <dbReference type="ChEBI" id="CHEBI:30413"/>
    </cofactor>
</comment>
<name>G3BEU9_CANTC</name>
<dbReference type="PROSITE" id="PS00086">
    <property type="entry name" value="CYTOCHROME_P450"/>
    <property type="match status" value="1"/>
</dbReference>
<keyword evidence="5 9" id="KW-0560">Oxidoreductase</keyword>
<keyword evidence="3 8" id="KW-0349">Heme</keyword>
<reference evidence="11 12" key="1">
    <citation type="journal article" date="2011" name="Proc. Natl. Acad. Sci. U.S.A.">
        <title>Comparative genomics of xylose-fermenting fungi for enhanced biofuel production.</title>
        <authorList>
            <person name="Wohlbach D.J."/>
            <person name="Kuo A."/>
            <person name="Sato T.K."/>
            <person name="Potts K.M."/>
            <person name="Salamov A.A."/>
            <person name="LaButti K.M."/>
            <person name="Sun H."/>
            <person name="Clum A."/>
            <person name="Pangilinan J.L."/>
            <person name="Lindquist E.A."/>
            <person name="Lucas S."/>
            <person name="Lapidus A."/>
            <person name="Jin M."/>
            <person name="Gunawan C."/>
            <person name="Balan V."/>
            <person name="Dale B.E."/>
            <person name="Jeffries T.W."/>
            <person name="Zinkel R."/>
            <person name="Barry K.W."/>
            <person name="Grigoriev I.V."/>
            <person name="Gasch A.P."/>
        </authorList>
    </citation>
    <scope>NUCLEOTIDE SEQUENCE [LARGE SCALE GENOMIC DNA]</scope>
    <source>
        <strain evidence="12">ATCC 10573 / BCRC 21748 / CBS 615 / JCM 9827 / NBRC 10315 / NRRL Y-1498 / VKM Y-70</strain>
    </source>
</reference>
<dbReference type="InterPro" id="IPR036396">
    <property type="entry name" value="Cyt_P450_sf"/>
</dbReference>
<dbReference type="eggNOG" id="KOG0157">
    <property type="taxonomic scope" value="Eukaryota"/>
</dbReference>
<dbReference type="CDD" id="cd11063">
    <property type="entry name" value="CYP52"/>
    <property type="match status" value="1"/>
</dbReference>
<dbReference type="Pfam" id="PF00067">
    <property type="entry name" value="p450"/>
    <property type="match status" value="1"/>
</dbReference>
<keyword evidence="6 8" id="KW-0408">Iron</keyword>
<dbReference type="PRINTS" id="PR01239">
    <property type="entry name" value="EP450IICYP52"/>
</dbReference>
<dbReference type="GO" id="GO:0016712">
    <property type="term" value="F:oxidoreductase activity, acting on paired donors, with incorporation or reduction of molecular oxygen, reduced flavin or flavoprotein as one donor, and incorporation of one atom of oxygen"/>
    <property type="evidence" value="ECO:0007669"/>
    <property type="project" value="InterPro"/>
</dbReference>
<dbReference type="InterPro" id="IPR002974">
    <property type="entry name" value="Cyt_P450_E_CYP52_ascomycetes"/>
</dbReference>
<feature type="binding site" description="axial binding residue" evidence="8">
    <location>
        <position position="472"/>
    </location>
    <ligand>
        <name>heme</name>
        <dbReference type="ChEBI" id="CHEBI:30413"/>
    </ligand>
    <ligandPart>
        <name>Fe</name>
        <dbReference type="ChEBI" id="CHEBI:18248"/>
    </ligandPart>
</feature>
<dbReference type="PRINTS" id="PR00385">
    <property type="entry name" value="P450"/>
</dbReference>
<dbReference type="EMBL" id="GL996528">
    <property type="protein sequence ID" value="EGV60598.1"/>
    <property type="molecule type" value="Genomic_DNA"/>
</dbReference>